<dbReference type="InterPro" id="IPR010657">
    <property type="entry name" value="ImpA_N"/>
</dbReference>
<dbReference type="PANTHER" id="PTHR37951">
    <property type="entry name" value="CYTOPLASMIC PROTEIN-RELATED"/>
    <property type="match status" value="1"/>
</dbReference>
<evidence type="ECO:0000256" key="1">
    <source>
        <dbReference type="SAM" id="MobiDB-lite"/>
    </source>
</evidence>
<dbReference type="EMBL" id="PNYB01000017">
    <property type="protein sequence ID" value="PMS21061.1"/>
    <property type="molecule type" value="Genomic_DNA"/>
</dbReference>
<evidence type="ECO:0000259" key="2">
    <source>
        <dbReference type="Pfam" id="PF06812"/>
    </source>
</evidence>
<gene>
    <name evidence="3" type="ORF">C0Z19_19030</name>
</gene>
<organism evidence="3 4">
    <name type="scientific">Trinickia soli</name>
    <dbReference type="NCBI Taxonomy" id="380675"/>
    <lineage>
        <taxon>Bacteria</taxon>
        <taxon>Pseudomonadati</taxon>
        <taxon>Pseudomonadota</taxon>
        <taxon>Betaproteobacteria</taxon>
        <taxon>Burkholderiales</taxon>
        <taxon>Burkholderiaceae</taxon>
        <taxon>Trinickia</taxon>
    </lineage>
</organism>
<name>A0A2N7VV91_9BURK</name>
<evidence type="ECO:0000313" key="4">
    <source>
        <dbReference type="Proteomes" id="UP000235347"/>
    </source>
</evidence>
<sequence length="338" mass="36716">MLAPIVGDAPCGPDLEYDEDFLQLQQCAAGRPEEQYGATVIAARAPDWARVEALGTALFARTKDLRVLAELAGAWVRAHGLPGYAQALRLAASLLSRYWDSVHPQLAIDDFSDPMPRVNALNALTCPQGAARFARDCLLIGALTVKEADAALEVRDTTGASDRLLHELRAAFDQGDATVRAAFDALDALADIRAIVRDKLGDEWSIEESAFEGALAHLRKSIGEAQVDASRKQPAPGATADGSPNAVALQAPSADASAWRTMQISSRADVDLGLEQMCRYFEQHEPSHPAPIFLRRAQRLLALNFYEIIRDIAPDSLHQLEMLSGRPADGERRLTEET</sequence>
<reference evidence="3 4" key="1">
    <citation type="submission" date="2018-01" db="EMBL/GenBank/DDBJ databases">
        <title>Whole genome analyses suggest that Burkholderia sensu lato contains two further novel genera in the rhizoxinica-symbiotica group Mycetohabitans gen. nov., and Trinickia gen. nov.: implications for the evolution of diazotrophy and nodulation in the Burkholderiaceae.</title>
        <authorList>
            <person name="Estrada-de los Santos P."/>
            <person name="Palmer M."/>
            <person name="Chavez-Ramirez B."/>
            <person name="Beukes C."/>
            <person name="Steenkamp E.T."/>
            <person name="Hirsch A.M."/>
            <person name="Manyaka P."/>
            <person name="Maluk M."/>
            <person name="Lafos M."/>
            <person name="Crook M."/>
            <person name="Gross E."/>
            <person name="Simon M.F."/>
            <person name="Bueno dos Reis Junior F."/>
            <person name="Poole P.S."/>
            <person name="Venter S.N."/>
            <person name="James E.K."/>
        </authorList>
    </citation>
    <scope>NUCLEOTIDE SEQUENCE [LARGE SCALE GENOMIC DNA]</scope>
    <source>
        <strain evidence="3 4">GP25-8</strain>
    </source>
</reference>
<comment type="caution">
    <text evidence="3">The sequence shown here is derived from an EMBL/GenBank/DDBJ whole genome shotgun (WGS) entry which is preliminary data.</text>
</comment>
<dbReference type="Proteomes" id="UP000235347">
    <property type="component" value="Unassembled WGS sequence"/>
</dbReference>
<dbReference type="Pfam" id="PF06812">
    <property type="entry name" value="ImpA_N"/>
    <property type="match status" value="1"/>
</dbReference>
<accession>A0A2N7VV91</accession>
<dbReference type="NCBIfam" id="TIGR03363">
    <property type="entry name" value="VI_chp_8"/>
    <property type="match status" value="1"/>
</dbReference>
<keyword evidence="4" id="KW-1185">Reference proteome</keyword>
<feature type="domain" description="ImpA N-terminal" evidence="2">
    <location>
        <begin position="2"/>
        <end position="124"/>
    </location>
</feature>
<dbReference type="PANTHER" id="PTHR37951:SF1">
    <property type="entry name" value="TYPE VI SECRETION SYSTEM COMPONENT TSSA1"/>
    <property type="match status" value="1"/>
</dbReference>
<proteinExistence type="predicted"/>
<protein>
    <submittedName>
        <fullName evidence="3">Type VI secretion system protein TssA</fullName>
    </submittedName>
</protein>
<feature type="region of interest" description="Disordered" evidence="1">
    <location>
        <begin position="226"/>
        <end position="246"/>
    </location>
</feature>
<dbReference type="InterPro" id="IPR017740">
    <property type="entry name" value="TssA-like"/>
</dbReference>
<dbReference type="AlphaFoldDB" id="A0A2N7VV91"/>
<evidence type="ECO:0000313" key="3">
    <source>
        <dbReference type="EMBL" id="PMS21061.1"/>
    </source>
</evidence>